<organism evidence="1 2">
    <name type="scientific">Humicola insolens</name>
    <name type="common">Soft-rot fungus</name>
    <dbReference type="NCBI Taxonomy" id="85995"/>
    <lineage>
        <taxon>Eukaryota</taxon>
        <taxon>Fungi</taxon>
        <taxon>Dikarya</taxon>
        <taxon>Ascomycota</taxon>
        <taxon>Pezizomycotina</taxon>
        <taxon>Sordariomycetes</taxon>
        <taxon>Sordariomycetidae</taxon>
        <taxon>Sordariales</taxon>
        <taxon>Chaetomiaceae</taxon>
        <taxon>Mycothermus</taxon>
    </lineage>
</organism>
<proteinExistence type="predicted"/>
<name>A0ABR3VG53_HUMIN</name>
<evidence type="ECO:0000313" key="1">
    <source>
        <dbReference type="EMBL" id="KAL1840273.1"/>
    </source>
</evidence>
<comment type="caution">
    <text evidence="1">The sequence shown here is derived from an EMBL/GenBank/DDBJ whole genome shotgun (WGS) entry which is preliminary data.</text>
</comment>
<reference evidence="1 2" key="1">
    <citation type="journal article" date="2024" name="Commun. Biol.">
        <title>Comparative genomic analysis of thermophilic fungi reveals convergent evolutionary adaptations and gene losses.</title>
        <authorList>
            <person name="Steindorff A.S."/>
            <person name="Aguilar-Pontes M.V."/>
            <person name="Robinson A.J."/>
            <person name="Andreopoulos B."/>
            <person name="LaButti K."/>
            <person name="Kuo A."/>
            <person name="Mondo S."/>
            <person name="Riley R."/>
            <person name="Otillar R."/>
            <person name="Haridas S."/>
            <person name="Lipzen A."/>
            <person name="Grimwood J."/>
            <person name="Schmutz J."/>
            <person name="Clum A."/>
            <person name="Reid I.D."/>
            <person name="Moisan M.C."/>
            <person name="Butler G."/>
            <person name="Nguyen T.T.M."/>
            <person name="Dewar K."/>
            <person name="Conant G."/>
            <person name="Drula E."/>
            <person name="Henrissat B."/>
            <person name="Hansel C."/>
            <person name="Singer S."/>
            <person name="Hutchinson M.I."/>
            <person name="de Vries R.P."/>
            <person name="Natvig D.O."/>
            <person name="Powell A.J."/>
            <person name="Tsang A."/>
            <person name="Grigoriev I.V."/>
        </authorList>
    </citation>
    <scope>NUCLEOTIDE SEQUENCE [LARGE SCALE GENOMIC DNA]</scope>
    <source>
        <strain evidence="1 2">CBS 620.91</strain>
    </source>
</reference>
<evidence type="ECO:0000313" key="2">
    <source>
        <dbReference type="Proteomes" id="UP001583172"/>
    </source>
</evidence>
<dbReference type="Proteomes" id="UP001583172">
    <property type="component" value="Unassembled WGS sequence"/>
</dbReference>
<sequence length="416" mass="47423">MGNHVSVPSFDKLFDTGRMSRDDHGLYNKFIDKQQLDAGFFYSTVKNGFKKPDHIPELIAEAALGAGGAIALVIPVVGPALFAFGTLSSFVYRADLLLESPPKQADNRLTLMKTDIIESMKATKLNQYTAKLDTLLQIIKVRAGQHEDIFRRVSSADYLVVKNVHDILNESAFGARSDQALLLVMLETLMKEYRWASTDVEQAIIHLVPFLIQCMELRLILSANLAAICEDSDDRQEYADRYVVEFQTDLDFVAQTLTNTIKKLRDMIADQRKRRRNQFSGKINCPTNPYYPFVWTFHDDFSGRTFSYTLHEPRRRHAGFGFQGMLADNDDDFDVDEARDKIEGLIKQLANWYGEQLQAHCDRHFAVLERVIERWENAATALHNWWKTEPGKPGHPLDGPTMYLQMASRVAVAQQP</sequence>
<gene>
    <name evidence="1" type="ORF">VTJ49DRAFT_651</name>
</gene>
<dbReference type="EMBL" id="JAZGSY010000120">
    <property type="protein sequence ID" value="KAL1840273.1"/>
    <property type="molecule type" value="Genomic_DNA"/>
</dbReference>
<protein>
    <submittedName>
        <fullName evidence="1">Uncharacterized protein</fullName>
    </submittedName>
</protein>
<accession>A0ABR3VG53</accession>
<keyword evidence="2" id="KW-1185">Reference proteome</keyword>